<dbReference type="PANTHER" id="PTHR32089">
    <property type="entry name" value="METHYL-ACCEPTING CHEMOTAXIS PROTEIN MCPB"/>
    <property type="match status" value="1"/>
</dbReference>
<comment type="similarity">
    <text evidence="9">Belongs to the methyl-accepting chemotaxis (MCP) protein family.</text>
</comment>
<feature type="coiled-coil region" evidence="11">
    <location>
        <begin position="103"/>
        <end position="130"/>
    </location>
</feature>
<keyword evidence="3" id="KW-0488">Methylation</keyword>
<feature type="domain" description="Methyl-accepting transducer" evidence="12">
    <location>
        <begin position="424"/>
        <end position="491"/>
    </location>
</feature>
<dbReference type="PANTHER" id="PTHR32089:SF120">
    <property type="entry name" value="METHYL-ACCEPTING CHEMOTAXIS PROTEIN TLPQ"/>
    <property type="match status" value="1"/>
</dbReference>
<dbReference type="InterPro" id="IPR013655">
    <property type="entry name" value="PAS_fold_3"/>
</dbReference>
<comment type="subcellular location">
    <subcellularLocation>
        <location evidence="1">Cell membrane</location>
    </subcellularLocation>
</comment>
<keyword evidence="11" id="KW-0175">Coiled coil</keyword>
<dbReference type="GO" id="GO:0004888">
    <property type="term" value="F:transmembrane signaling receptor activity"/>
    <property type="evidence" value="ECO:0007669"/>
    <property type="project" value="InterPro"/>
</dbReference>
<dbReference type="InterPro" id="IPR004089">
    <property type="entry name" value="MCPsignal_dom"/>
</dbReference>
<dbReference type="GO" id="GO:0007165">
    <property type="term" value="P:signal transduction"/>
    <property type="evidence" value="ECO:0007669"/>
    <property type="project" value="UniProtKB-KW"/>
</dbReference>
<dbReference type="SMART" id="SM00086">
    <property type="entry name" value="PAC"/>
    <property type="match status" value="2"/>
</dbReference>
<evidence type="ECO:0000256" key="8">
    <source>
        <dbReference type="ARBA" id="ARBA00023224"/>
    </source>
</evidence>
<evidence type="ECO:0000256" key="6">
    <source>
        <dbReference type="ARBA" id="ARBA00022989"/>
    </source>
</evidence>
<accession>A0A1H2LU39</accession>
<evidence type="ECO:0000313" key="14">
    <source>
        <dbReference type="Proteomes" id="UP000198675"/>
    </source>
</evidence>
<evidence type="ECO:0000259" key="12">
    <source>
        <dbReference type="PROSITE" id="PS50111"/>
    </source>
</evidence>
<dbReference type="SUPFAM" id="SSF58104">
    <property type="entry name" value="Methyl-accepting chemotaxis protein (MCP) signaling domain"/>
    <property type="match status" value="1"/>
</dbReference>
<dbReference type="PRINTS" id="PR00260">
    <property type="entry name" value="CHEMTRNSDUCR"/>
</dbReference>
<dbReference type="Pfam" id="PF00015">
    <property type="entry name" value="MCPsignal"/>
    <property type="match status" value="1"/>
</dbReference>
<evidence type="ECO:0000256" key="2">
    <source>
        <dbReference type="ARBA" id="ARBA00022475"/>
    </source>
</evidence>
<keyword evidence="8 10" id="KW-0807">Transducer</keyword>
<name>A0A1H2LU39_9PSED</name>
<organism evidence="13 14">
    <name type="scientific">Pseudomonas sihuiensis</name>
    <dbReference type="NCBI Taxonomy" id="1274359"/>
    <lineage>
        <taxon>Bacteria</taxon>
        <taxon>Pseudomonadati</taxon>
        <taxon>Pseudomonadota</taxon>
        <taxon>Gammaproteobacteria</taxon>
        <taxon>Pseudomonadales</taxon>
        <taxon>Pseudomonadaceae</taxon>
        <taxon>Pseudomonas</taxon>
    </lineage>
</organism>
<evidence type="ECO:0000313" key="13">
    <source>
        <dbReference type="EMBL" id="SDU84101.1"/>
    </source>
</evidence>
<keyword evidence="6" id="KW-1133">Transmembrane helix</keyword>
<dbReference type="InterPro" id="IPR004090">
    <property type="entry name" value="Chemotax_Me-accpt_rcpt"/>
</dbReference>
<dbReference type="InterPro" id="IPR035965">
    <property type="entry name" value="PAS-like_dom_sf"/>
</dbReference>
<dbReference type="PROSITE" id="PS50111">
    <property type="entry name" value="CHEMOTAXIS_TRANSDUC_2"/>
    <property type="match status" value="1"/>
</dbReference>
<dbReference type="EMBL" id="LT629797">
    <property type="protein sequence ID" value="SDU84101.1"/>
    <property type="molecule type" value="Genomic_DNA"/>
</dbReference>
<keyword evidence="2" id="KW-1003">Cell membrane</keyword>
<dbReference type="Pfam" id="PF08447">
    <property type="entry name" value="PAS_3"/>
    <property type="match status" value="2"/>
</dbReference>
<sequence>MKCERGYLPFHDASRPLGNRSCQVEQNDLSVGWRRSWRHSFFCLAPYAAFPTSLSRWVMAASPEEFSMFLFSTARIARRTLLQLSGLLGEEVQDAAMSGRQLALHAEVALAKVRDRLAELERLHTEAVAELCRLKEQKSELRSRHTLADDRFQLLESCIEECHWEASVGEGRALDSQSELVLSPRLRGLLGQDTPVCLGQWLERVHPDDRHSLQQSLIARDGAPWPLELRIRAASGDYRWFLARSSVRRGECGSPVRILFTLRDIEIPRQQSAELDMSRLRFQLTLETIHDALWDMEVVAGDPVNPRNEVWWSPQFLRVLGFDGIEDFPRELNSWASRIHPEDRQSSISAFAAYMQDRQADAPLELTYRLQLKNGSYHWFRARGLAQRSGDGTPLRVMGSLIDIQNEHEEAELRKAQADQHQVLEESLRRLGGIVSSIQGIATQTNLLALNAAIEAARAGESGRGFAVVADEVRTLAIRTTEATRQAKSMMGLGG</sequence>
<gene>
    <name evidence="13" type="ORF">SAMN05216363_2164</name>
</gene>
<dbReference type="InterPro" id="IPR000014">
    <property type="entry name" value="PAS"/>
</dbReference>
<dbReference type="Gene3D" id="1.10.287.950">
    <property type="entry name" value="Methyl-accepting chemotaxis protein"/>
    <property type="match status" value="1"/>
</dbReference>
<evidence type="ECO:0000256" key="10">
    <source>
        <dbReference type="PROSITE-ProRule" id="PRU00284"/>
    </source>
</evidence>
<proteinExistence type="inferred from homology"/>
<evidence type="ECO:0000256" key="7">
    <source>
        <dbReference type="ARBA" id="ARBA00023136"/>
    </source>
</evidence>
<keyword evidence="14" id="KW-1185">Reference proteome</keyword>
<reference evidence="14" key="1">
    <citation type="submission" date="2016-10" db="EMBL/GenBank/DDBJ databases">
        <authorList>
            <person name="Varghese N."/>
            <person name="Submissions S."/>
        </authorList>
    </citation>
    <scope>NUCLEOTIDE SEQUENCE [LARGE SCALE GENOMIC DNA]</scope>
    <source>
        <strain evidence="14">KCTC 32246</strain>
    </source>
</reference>
<keyword evidence="7" id="KW-0472">Membrane</keyword>
<dbReference type="SUPFAM" id="SSF55785">
    <property type="entry name" value="PYP-like sensor domain (PAS domain)"/>
    <property type="match status" value="2"/>
</dbReference>
<dbReference type="Proteomes" id="UP000198675">
    <property type="component" value="Chromosome I"/>
</dbReference>
<keyword evidence="4" id="KW-0145">Chemotaxis</keyword>
<dbReference type="CDD" id="cd00130">
    <property type="entry name" value="PAS"/>
    <property type="match status" value="2"/>
</dbReference>
<keyword evidence="5" id="KW-0812">Transmembrane</keyword>
<dbReference type="AlphaFoldDB" id="A0A1H2LU39"/>
<evidence type="ECO:0000256" key="9">
    <source>
        <dbReference type="ARBA" id="ARBA00029447"/>
    </source>
</evidence>
<evidence type="ECO:0000256" key="11">
    <source>
        <dbReference type="SAM" id="Coils"/>
    </source>
</evidence>
<dbReference type="Gene3D" id="3.30.450.20">
    <property type="entry name" value="PAS domain"/>
    <property type="match status" value="2"/>
</dbReference>
<dbReference type="InterPro" id="IPR001610">
    <property type="entry name" value="PAC"/>
</dbReference>
<evidence type="ECO:0000256" key="4">
    <source>
        <dbReference type="ARBA" id="ARBA00022500"/>
    </source>
</evidence>
<protein>
    <submittedName>
        <fullName evidence="13">Methyl-accepting chemotaxis sensory transducer with Pas/Pac sensor</fullName>
    </submittedName>
</protein>
<dbReference type="GO" id="GO:0005886">
    <property type="term" value="C:plasma membrane"/>
    <property type="evidence" value="ECO:0007669"/>
    <property type="project" value="UniProtKB-SubCell"/>
</dbReference>
<evidence type="ECO:0000256" key="1">
    <source>
        <dbReference type="ARBA" id="ARBA00004236"/>
    </source>
</evidence>
<evidence type="ECO:0000256" key="3">
    <source>
        <dbReference type="ARBA" id="ARBA00022481"/>
    </source>
</evidence>
<dbReference type="GO" id="GO:0006935">
    <property type="term" value="P:chemotaxis"/>
    <property type="evidence" value="ECO:0007669"/>
    <property type="project" value="UniProtKB-KW"/>
</dbReference>
<evidence type="ECO:0000256" key="5">
    <source>
        <dbReference type="ARBA" id="ARBA00022692"/>
    </source>
</evidence>